<keyword evidence="1" id="KW-1133">Transmembrane helix</keyword>
<sequence length="104" mass="11808">MSIVQEAMGAGRSNLRGRIKSIPERTRTGGRVKRRSLNTFRVFNIVIVKVDSLLTLESSTLPLKGILAGTSFRLRTGYSFPFTIMHFNIVFHCFLFGITLFRIK</sequence>
<name>A0AAV4V9M0_9ARAC</name>
<dbReference type="EMBL" id="BPLQ01012648">
    <property type="protein sequence ID" value="GIY66718.1"/>
    <property type="molecule type" value="Genomic_DNA"/>
</dbReference>
<keyword evidence="1" id="KW-0812">Transmembrane</keyword>
<feature type="transmembrane region" description="Helical" evidence="1">
    <location>
        <begin position="80"/>
        <end position="101"/>
    </location>
</feature>
<dbReference type="AlphaFoldDB" id="A0AAV4V9M0"/>
<keyword evidence="3" id="KW-1185">Reference proteome</keyword>
<accession>A0AAV4V9M0</accession>
<gene>
    <name evidence="2" type="ORF">CDAR_520991</name>
</gene>
<comment type="caution">
    <text evidence="2">The sequence shown here is derived from an EMBL/GenBank/DDBJ whole genome shotgun (WGS) entry which is preliminary data.</text>
</comment>
<proteinExistence type="predicted"/>
<reference evidence="2 3" key="1">
    <citation type="submission" date="2021-06" db="EMBL/GenBank/DDBJ databases">
        <title>Caerostris darwini draft genome.</title>
        <authorList>
            <person name="Kono N."/>
            <person name="Arakawa K."/>
        </authorList>
    </citation>
    <scope>NUCLEOTIDE SEQUENCE [LARGE SCALE GENOMIC DNA]</scope>
</reference>
<evidence type="ECO:0000313" key="3">
    <source>
        <dbReference type="Proteomes" id="UP001054837"/>
    </source>
</evidence>
<dbReference type="Proteomes" id="UP001054837">
    <property type="component" value="Unassembled WGS sequence"/>
</dbReference>
<evidence type="ECO:0000313" key="2">
    <source>
        <dbReference type="EMBL" id="GIY66718.1"/>
    </source>
</evidence>
<keyword evidence="1" id="KW-0472">Membrane</keyword>
<protein>
    <submittedName>
        <fullName evidence="2">Uncharacterized protein</fullName>
    </submittedName>
</protein>
<evidence type="ECO:0000256" key="1">
    <source>
        <dbReference type="SAM" id="Phobius"/>
    </source>
</evidence>
<organism evidence="2 3">
    <name type="scientific">Caerostris darwini</name>
    <dbReference type="NCBI Taxonomy" id="1538125"/>
    <lineage>
        <taxon>Eukaryota</taxon>
        <taxon>Metazoa</taxon>
        <taxon>Ecdysozoa</taxon>
        <taxon>Arthropoda</taxon>
        <taxon>Chelicerata</taxon>
        <taxon>Arachnida</taxon>
        <taxon>Araneae</taxon>
        <taxon>Araneomorphae</taxon>
        <taxon>Entelegynae</taxon>
        <taxon>Araneoidea</taxon>
        <taxon>Araneidae</taxon>
        <taxon>Caerostris</taxon>
    </lineage>
</organism>